<dbReference type="InterPro" id="IPR027385">
    <property type="entry name" value="Beta-barrel_OMP"/>
</dbReference>
<proteinExistence type="predicted"/>
<keyword evidence="1 2" id="KW-0732">Signal</keyword>
<name>A0A1M6MFJ1_9BRAD</name>
<evidence type="ECO:0000256" key="1">
    <source>
        <dbReference type="ARBA" id="ARBA00022729"/>
    </source>
</evidence>
<evidence type="ECO:0000256" key="2">
    <source>
        <dbReference type="SAM" id="SignalP"/>
    </source>
</evidence>
<accession>A0A1M6MFJ1</accession>
<dbReference type="Proteomes" id="UP000189935">
    <property type="component" value="Chromosome I"/>
</dbReference>
<dbReference type="SUPFAM" id="SSF56925">
    <property type="entry name" value="OMPA-like"/>
    <property type="match status" value="1"/>
</dbReference>
<feature type="chain" id="PRO_5009919497" evidence="2">
    <location>
        <begin position="29"/>
        <end position="211"/>
    </location>
</feature>
<sequence length="211" mass="21986">MFIFAGRLGLAFVLAALCLGGRTAHAQAAPVTYWIPSWPVGFGGNLTVGESPNTYGNFPSFDGSDARSGGSSYMRYNFPNGWFVGGEGGGMGLSMNGINRDGAFGNLGSLYYEGVQFGYHFQNAGGLPVTLYAGFDTLKYKSGIGGPFAPFDTMSGTLPGYSAHAGVEFQPAPNVSLSLGFGYTQQSGRIDSDINSPLLPGASPFAVGGRR</sequence>
<feature type="signal peptide" evidence="2">
    <location>
        <begin position="1"/>
        <end position="28"/>
    </location>
</feature>
<feature type="domain" description="Outer membrane protein beta-barrel" evidence="3">
    <location>
        <begin position="15"/>
        <end position="186"/>
    </location>
</feature>
<gene>
    <name evidence="4" type="ORF">SAMN05444159_1595</name>
</gene>
<reference evidence="4 5" key="1">
    <citation type="submission" date="2016-11" db="EMBL/GenBank/DDBJ databases">
        <authorList>
            <person name="Jaros S."/>
            <person name="Januszkiewicz K."/>
            <person name="Wedrychowicz H."/>
        </authorList>
    </citation>
    <scope>NUCLEOTIDE SEQUENCE [LARGE SCALE GENOMIC DNA]</scope>
    <source>
        <strain evidence="4 5">GAS499</strain>
    </source>
</reference>
<organism evidence="4 5">
    <name type="scientific">Bradyrhizobium lablabi</name>
    <dbReference type="NCBI Taxonomy" id="722472"/>
    <lineage>
        <taxon>Bacteria</taxon>
        <taxon>Pseudomonadati</taxon>
        <taxon>Pseudomonadota</taxon>
        <taxon>Alphaproteobacteria</taxon>
        <taxon>Hyphomicrobiales</taxon>
        <taxon>Nitrobacteraceae</taxon>
        <taxon>Bradyrhizobium</taxon>
    </lineage>
</organism>
<dbReference type="EMBL" id="LT670844">
    <property type="protein sequence ID" value="SHJ82197.1"/>
    <property type="molecule type" value="Genomic_DNA"/>
</dbReference>
<evidence type="ECO:0000259" key="3">
    <source>
        <dbReference type="Pfam" id="PF13505"/>
    </source>
</evidence>
<dbReference type="AlphaFoldDB" id="A0A1M6MFJ1"/>
<protein>
    <submittedName>
        <fullName evidence="4">Opacity protein</fullName>
    </submittedName>
</protein>
<evidence type="ECO:0000313" key="5">
    <source>
        <dbReference type="Proteomes" id="UP000189935"/>
    </source>
</evidence>
<dbReference type="RefSeq" id="WP_079537672.1">
    <property type="nucleotide sequence ID" value="NZ_LT670844.1"/>
</dbReference>
<dbReference type="InterPro" id="IPR011250">
    <property type="entry name" value="OMP/PagP_B-barrel"/>
</dbReference>
<dbReference type="OrthoDB" id="8248422at2"/>
<dbReference type="Pfam" id="PF13505">
    <property type="entry name" value="OMP_b-brl"/>
    <property type="match status" value="1"/>
</dbReference>
<evidence type="ECO:0000313" key="4">
    <source>
        <dbReference type="EMBL" id="SHJ82197.1"/>
    </source>
</evidence>